<name>A0ABX3PCK9_9HYPH</name>
<gene>
    <name evidence="1" type="ORF">BTR14_12175</name>
</gene>
<evidence type="ECO:0000313" key="1">
    <source>
        <dbReference type="EMBL" id="OQP86142.1"/>
    </source>
</evidence>
<dbReference type="RefSeq" id="WP_081176363.1">
    <property type="nucleotide sequence ID" value="NZ_MSPX01000009.1"/>
</dbReference>
<protein>
    <recommendedName>
        <fullName evidence="3">LPS-assembly lipoprotein</fullName>
    </recommendedName>
</protein>
<dbReference type="Proteomes" id="UP000192652">
    <property type="component" value="Unassembled WGS sequence"/>
</dbReference>
<organism evidence="1 2">
    <name type="scientific">Xaviernesmea rhizosphaerae</name>
    <dbReference type="NCBI Taxonomy" id="1672749"/>
    <lineage>
        <taxon>Bacteria</taxon>
        <taxon>Pseudomonadati</taxon>
        <taxon>Pseudomonadota</taxon>
        <taxon>Alphaproteobacteria</taxon>
        <taxon>Hyphomicrobiales</taxon>
        <taxon>Rhizobiaceae</taxon>
        <taxon>Rhizobium/Agrobacterium group</taxon>
        <taxon>Xaviernesmea</taxon>
    </lineage>
</organism>
<dbReference type="Gene3D" id="3.30.160.150">
    <property type="entry name" value="Lipoprotein like domain"/>
    <property type="match status" value="1"/>
</dbReference>
<accession>A0ABX3PCK9</accession>
<comment type="caution">
    <text evidence="1">The sequence shown here is derived from an EMBL/GenBank/DDBJ whole genome shotgun (WGS) entry which is preliminary data.</text>
</comment>
<sequence length="193" mass="20046">MSLSDLAPRALRAGLLGLGLAGMLLASGCQVRPLYADGATGVPGTALAAIAIEPPKDRVTQVVRNRLIFLTSGGAGQPANPAYHLALTVKSNTEGVLYDQRSSRDTNSDMATAGRVTIIVDYNLTRISDGKTVASGHRTAVALVDFSVQEFAKLRAIRDGEDRAGKEVAEVIRADLAAGLAREPAPAVAPTKG</sequence>
<keyword evidence="2" id="KW-1185">Reference proteome</keyword>
<proteinExistence type="predicted"/>
<dbReference type="EMBL" id="MSPX01000009">
    <property type="protein sequence ID" value="OQP86142.1"/>
    <property type="molecule type" value="Genomic_DNA"/>
</dbReference>
<evidence type="ECO:0008006" key="3">
    <source>
        <dbReference type="Google" id="ProtNLM"/>
    </source>
</evidence>
<evidence type="ECO:0000313" key="2">
    <source>
        <dbReference type="Proteomes" id="UP000192652"/>
    </source>
</evidence>
<reference evidence="1 2" key="1">
    <citation type="journal article" date="2017" name="Antonie Van Leeuwenhoek">
        <title>Rhizobium rhizosphaerae sp. nov., a novel species isolated from rice rhizosphere.</title>
        <authorList>
            <person name="Zhao J.J."/>
            <person name="Zhang J."/>
            <person name="Zhang R.J."/>
            <person name="Zhang C.W."/>
            <person name="Yin H.Q."/>
            <person name="Zhang X.X."/>
        </authorList>
    </citation>
    <scope>NUCLEOTIDE SEQUENCE [LARGE SCALE GENOMIC DNA]</scope>
    <source>
        <strain evidence="1 2">RD15</strain>
    </source>
</reference>